<gene>
    <name evidence="1" type="ORF">RM780_00410</name>
</gene>
<name>A0ABU2L264_9ACTN</name>
<keyword evidence="2" id="KW-1185">Reference proteome</keyword>
<dbReference type="RefSeq" id="WP_311628339.1">
    <property type="nucleotide sequence ID" value="NZ_JAVREN010000001.1"/>
</dbReference>
<evidence type="ECO:0000313" key="1">
    <source>
        <dbReference type="EMBL" id="MDT0305428.1"/>
    </source>
</evidence>
<dbReference type="Proteomes" id="UP001183388">
    <property type="component" value="Unassembled WGS sequence"/>
</dbReference>
<reference evidence="2" key="1">
    <citation type="submission" date="2023-07" db="EMBL/GenBank/DDBJ databases">
        <title>30 novel species of actinomycetes from the DSMZ collection.</title>
        <authorList>
            <person name="Nouioui I."/>
        </authorList>
    </citation>
    <scope>NUCLEOTIDE SEQUENCE [LARGE SCALE GENOMIC DNA]</scope>
    <source>
        <strain evidence="2">DSM 44917</strain>
    </source>
</reference>
<evidence type="ECO:0000313" key="2">
    <source>
        <dbReference type="Proteomes" id="UP001183388"/>
    </source>
</evidence>
<dbReference type="EMBL" id="JAVREN010000001">
    <property type="protein sequence ID" value="MDT0305428.1"/>
    <property type="molecule type" value="Genomic_DNA"/>
</dbReference>
<accession>A0ABU2L264</accession>
<protein>
    <submittedName>
        <fullName evidence="1">Uncharacterized protein</fullName>
    </submittedName>
</protein>
<proteinExistence type="predicted"/>
<organism evidence="1 2">
    <name type="scientific">Streptomyces boetiae</name>
    <dbReference type="NCBI Taxonomy" id="3075541"/>
    <lineage>
        <taxon>Bacteria</taxon>
        <taxon>Bacillati</taxon>
        <taxon>Actinomycetota</taxon>
        <taxon>Actinomycetes</taxon>
        <taxon>Kitasatosporales</taxon>
        <taxon>Streptomycetaceae</taxon>
        <taxon>Streptomyces</taxon>
    </lineage>
</organism>
<comment type="caution">
    <text evidence="1">The sequence shown here is derived from an EMBL/GenBank/DDBJ whole genome shotgun (WGS) entry which is preliminary data.</text>
</comment>
<sequence>MSAPPDLPPNRHPAAVYRLLPSLLDEGLTLRLDDLALRAIGRWQMTGSPADRPTAVTARWRDGSGEPKSPFPSAYTGAPVLRRDLADLLGPGLTAAGDLLPVDTGDPADDYVLLLVTEIADCLDQRRSSKPRRATGEIKQSVFLPDALPTTLAAFRVPQFPTGVYWNAWSTHRLTDHLGPTLEPRLCWSEDPALKPHPDPWGF</sequence>